<comment type="caution">
    <text evidence="1">The sequence shown here is derived from an EMBL/GenBank/DDBJ whole genome shotgun (WGS) entry which is preliminary data.</text>
</comment>
<sequence length="106" mass="12256">MNYPEFGQLFQQFQERSGCSDCYLALFSGLRASLEEIKHGRGELDFRTLEAMAEALGLYEFELQQLLEAGEVHWPNFRTTLFLRFSLRSPSRVTKAVLPAQLVFDF</sequence>
<protein>
    <recommendedName>
        <fullName evidence="3">HTH cro/C1-type domain-containing protein</fullName>
    </recommendedName>
</protein>
<evidence type="ECO:0000313" key="2">
    <source>
        <dbReference type="Proteomes" id="UP000230232"/>
    </source>
</evidence>
<dbReference type="EMBL" id="PCXO01000010">
    <property type="protein sequence ID" value="PIR41224.1"/>
    <property type="molecule type" value="Genomic_DNA"/>
</dbReference>
<gene>
    <name evidence="1" type="ORF">COV31_02340</name>
</gene>
<organism evidence="1 2">
    <name type="scientific">Candidatus Yanofskybacteria bacterium CG10_big_fil_rev_8_21_14_0_10_46_23</name>
    <dbReference type="NCBI Taxonomy" id="1975098"/>
    <lineage>
        <taxon>Bacteria</taxon>
        <taxon>Candidatus Yanofskyibacteriota</taxon>
    </lineage>
</organism>
<evidence type="ECO:0008006" key="3">
    <source>
        <dbReference type="Google" id="ProtNLM"/>
    </source>
</evidence>
<proteinExistence type="predicted"/>
<dbReference type="Proteomes" id="UP000230232">
    <property type="component" value="Unassembled WGS sequence"/>
</dbReference>
<accession>A0A2H0R5C0</accession>
<reference evidence="1 2" key="1">
    <citation type="submission" date="2017-09" db="EMBL/GenBank/DDBJ databases">
        <title>Depth-based differentiation of microbial function through sediment-hosted aquifers and enrichment of novel symbionts in the deep terrestrial subsurface.</title>
        <authorList>
            <person name="Probst A.J."/>
            <person name="Ladd B."/>
            <person name="Jarett J.K."/>
            <person name="Geller-Mcgrath D.E."/>
            <person name="Sieber C.M."/>
            <person name="Emerson J.B."/>
            <person name="Anantharaman K."/>
            <person name="Thomas B.C."/>
            <person name="Malmstrom R."/>
            <person name="Stieglmeier M."/>
            <person name="Klingl A."/>
            <person name="Woyke T."/>
            <person name="Ryan C.M."/>
            <person name="Banfield J.F."/>
        </authorList>
    </citation>
    <scope>NUCLEOTIDE SEQUENCE [LARGE SCALE GENOMIC DNA]</scope>
    <source>
        <strain evidence="1">CG10_big_fil_rev_8_21_14_0_10_46_23</strain>
    </source>
</reference>
<dbReference type="AlphaFoldDB" id="A0A2H0R5C0"/>
<name>A0A2H0R5C0_9BACT</name>
<evidence type="ECO:0000313" key="1">
    <source>
        <dbReference type="EMBL" id="PIR41224.1"/>
    </source>
</evidence>